<protein>
    <submittedName>
        <fullName evidence="1">Uncharacterized protein</fullName>
    </submittedName>
</protein>
<sequence length="476" mass="55963">MTNIERYLRKVNIPCDVTILEAMMTSYVPRPTQHALSCLYLHLLDNRTIYDAEKTLRISRQYCSDLCSLWSAFLFNACGRDILRSLILTKIIDTNTLVYTLSQNDSQNMRKNYPDMFHAIYADSLLSIDLHLLVNVEVAHQAFFCRRSPPQETLLQNSIESALRIDFFERAWALNLQWNLDFSCKVQDSVWAIPPQARQDSIWYVPRNVAEKRLEWIFPNLRRLLRSEEARDIGLVLSGSMLPLCALKHEQFTDSEQNFKDFSMEVYKKFSVDFFTCVPRASSSKLRSTSYAIRDRFIALMNQQTGRNCVCERDVIWAEDDESWAMRNRRGHTFYFTVESLPPIQLIVMHDCSLIEAISQQHLPCVRAQYDGDNLLVSATCFISWMTRFIFDRPLFGRHINQQRKSKTVFKYAMRGWGFSVYSIDDLQMPSTLMTWLQDWDRKKPLPYYHLLYNPMSWPKWMTPDRVANLLECVDV</sequence>
<accession>A0A6C0IUS7</accession>
<dbReference type="EMBL" id="MN740271">
    <property type="protein sequence ID" value="QHT96978.1"/>
    <property type="molecule type" value="Genomic_DNA"/>
</dbReference>
<reference evidence="1" key="1">
    <citation type="journal article" date="2020" name="Nature">
        <title>Giant virus diversity and host interactions through global metagenomics.</title>
        <authorList>
            <person name="Schulz F."/>
            <person name="Roux S."/>
            <person name="Paez-Espino D."/>
            <person name="Jungbluth S."/>
            <person name="Walsh D.A."/>
            <person name="Denef V.J."/>
            <person name="McMahon K.D."/>
            <person name="Konstantinidis K.T."/>
            <person name="Eloe-Fadrosh E.A."/>
            <person name="Kyrpides N.C."/>
            <person name="Woyke T."/>
        </authorList>
    </citation>
    <scope>NUCLEOTIDE SEQUENCE</scope>
    <source>
        <strain evidence="1">GVMAG-M-3300024510-1</strain>
    </source>
</reference>
<name>A0A6C0IUS7_9ZZZZ</name>
<proteinExistence type="predicted"/>
<organism evidence="1">
    <name type="scientific">viral metagenome</name>
    <dbReference type="NCBI Taxonomy" id="1070528"/>
    <lineage>
        <taxon>unclassified sequences</taxon>
        <taxon>metagenomes</taxon>
        <taxon>organismal metagenomes</taxon>
    </lineage>
</organism>
<dbReference type="AlphaFoldDB" id="A0A6C0IUS7"/>
<evidence type="ECO:0000313" key="1">
    <source>
        <dbReference type="EMBL" id="QHT96978.1"/>
    </source>
</evidence>